<evidence type="ECO:0000313" key="1">
    <source>
        <dbReference type="EMBL" id="KAI4338286.1"/>
    </source>
</evidence>
<keyword evidence="2" id="KW-1185">Reference proteome</keyword>
<protein>
    <submittedName>
        <fullName evidence="1">Uncharacterized protein</fullName>
    </submittedName>
</protein>
<dbReference type="EMBL" id="CM039431">
    <property type="protein sequence ID" value="KAI4338286.1"/>
    <property type="molecule type" value="Genomic_DNA"/>
</dbReference>
<sequence>MDITDVLPKECISTIISFTSPKDAARISVVSSFFKAVADSDDVWETYLPSDFEDIIVKPLSRNLSSLSKKDLFLHLCDHPIPISYNNMSLVLDKDSGKKCFKVGAKRLEINWEENPVSWNWNCPSRFRFHQLEQRWVSNSLEVKGRIVTRLLSQNTTYAVFLVCKFNRWGSGGLHRPMDLTVEYEGSENGSHKRMILSPSSDLVRHKGNRWMELEMGEFVNEDEDNHSVICRLFHDNIVKDGLIIKGIEFRPKHNV</sequence>
<name>A0ACB9NQJ5_BAUVA</name>
<gene>
    <name evidence="1" type="ORF">L6164_016628</name>
</gene>
<dbReference type="Proteomes" id="UP000828941">
    <property type="component" value="Chromosome 6"/>
</dbReference>
<proteinExistence type="predicted"/>
<evidence type="ECO:0000313" key="2">
    <source>
        <dbReference type="Proteomes" id="UP000828941"/>
    </source>
</evidence>
<reference evidence="1 2" key="1">
    <citation type="journal article" date="2022" name="DNA Res.">
        <title>Chromosomal-level genome assembly of the orchid tree Bauhinia variegata (Leguminosae; Cercidoideae) supports the allotetraploid origin hypothesis of Bauhinia.</title>
        <authorList>
            <person name="Zhong Y."/>
            <person name="Chen Y."/>
            <person name="Zheng D."/>
            <person name="Pang J."/>
            <person name="Liu Y."/>
            <person name="Luo S."/>
            <person name="Meng S."/>
            <person name="Qian L."/>
            <person name="Wei D."/>
            <person name="Dai S."/>
            <person name="Zhou R."/>
        </authorList>
    </citation>
    <scope>NUCLEOTIDE SEQUENCE [LARGE SCALE GENOMIC DNA]</scope>
    <source>
        <strain evidence="1">BV-YZ2020</strain>
    </source>
</reference>
<comment type="caution">
    <text evidence="1">The sequence shown here is derived from an EMBL/GenBank/DDBJ whole genome shotgun (WGS) entry which is preliminary data.</text>
</comment>
<accession>A0ACB9NQJ5</accession>
<organism evidence="1 2">
    <name type="scientific">Bauhinia variegata</name>
    <name type="common">Purple orchid tree</name>
    <name type="synonym">Phanera variegata</name>
    <dbReference type="NCBI Taxonomy" id="167791"/>
    <lineage>
        <taxon>Eukaryota</taxon>
        <taxon>Viridiplantae</taxon>
        <taxon>Streptophyta</taxon>
        <taxon>Embryophyta</taxon>
        <taxon>Tracheophyta</taxon>
        <taxon>Spermatophyta</taxon>
        <taxon>Magnoliopsida</taxon>
        <taxon>eudicotyledons</taxon>
        <taxon>Gunneridae</taxon>
        <taxon>Pentapetalae</taxon>
        <taxon>rosids</taxon>
        <taxon>fabids</taxon>
        <taxon>Fabales</taxon>
        <taxon>Fabaceae</taxon>
        <taxon>Cercidoideae</taxon>
        <taxon>Cercideae</taxon>
        <taxon>Bauhiniinae</taxon>
        <taxon>Bauhinia</taxon>
    </lineage>
</organism>